<dbReference type="Pfam" id="PF19891">
    <property type="entry name" value="DUF6364"/>
    <property type="match status" value="1"/>
</dbReference>
<dbReference type="Proteomes" id="UP000184335">
    <property type="component" value="Unassembled WGS sequence"/>
</dbReference>
<feature type="region of interest" description="Disordered" evidence="1">
    <location>
        <begin position="39"/>
        <end position="96"/>
    </location>
</feature>
<name>A0A1M6EGJ1_9FLAO</name>
<dbReference type="EMBL" id="FQYI01000005">
    <property type="protein sequence ID" value="SHI84585.1"/>
    <property type="molecule type" value="Genomic_DNA"/>
</dbReference>
<protein>
    <submittedName>
        <fullName evidence="2">Uncharacterized protein</fullName>
    </submittedName>
</protein>
<reference evidence="2 3" key="1">
    <citation type="submission" date="2016-11" db="EMBL/GenBank/DDBJ databases">
        <authorList>
            <person name="Jaros S."/>
            <person name="Januszkiewicz K."/>
            <person name="Wedrychowicz H."/>
        </authorList>
    </citation>
    <scope>NUCLEOTIDE SEQUENCE [LARGE SCALE GENOMIC DNA]</scope>
    <source>
        <strain evidence="2 3">DSM 25479</strain>
    </source>
</reference>
<keyword evidence="3" id="KW-1185">Reference proteome</keyword>
<dbReference type="OrthoDB" id="6198066at2"/>
<dbReference type="RefSeq" id="WP_073179430.1">
    <property type="nucleotide sequence ID" value="NZ_FQYI01000005.1"/>
</dbReference>
<feature type="compositionally biased region" description="Basic and acidic residues" evidence="1">
    <location>
        <begin position="66"/>
        <end position="75"/>
    </location>
</feature>
<dbReference type="STRING" id="1118202.SAMN05443429_105100"/>
<evidence type="ECO:0000313" key="2">
    <source>
        <dbReference type="EMBL" id="SHI84585.1"/>
    </source>
</evidence>
<evidence type="ECO:0000313" key="3">
    <source>
        <dbReference type="Proteomes" id="UP000184335"/>
    </source>
</evidence>
<feature type="compositionally biased region" description="Basic residues" evidence="1">
    <location>
        <begin position="76"/>
        <end position="87"/>
    </location>
</feature>
<organism evidence="2 3">
    <name type="scientific">Cruoricaptor ignavus</name>
    <dbReference type="NCBI Taxonomy" id="1118202"/>
    <lineage>
        <taxon>Bacteria</taxon>
        <taxon>Pseudomonadati</taxon>
        <taxon>Bacteroidota</taxon>
        <taxon>Flavobacteriia</taxon>
        <taxon>Flavobacteriales</taxon>
        <taxon>Weeksellaceae</taxon>
        <taxon>Cruoricaptor</taxon>
    </lineage>
</organism>
<accession>A0A1M6EGJ1</accession>
<dbReference type="InterPro" id="IPR045944">
    <property type="entry name" value="DUF6364"/>
</dbReference>
<proteinExistence type="predicted"/>
<sequence>MKGKLTLTLEKDLIEKAKVFARENKQNLSEIVGKYLEEIDQKQQPHPPAEEGEIVSSLKGLFAPKATEKRQDSPKRRGRKPGTKNKKKNGEGTDRE</sequence>
<evidence type="ECO:0000256" key="1">
    <source>
        <dbReference type="SAM" id="MobiDB-lite"/>
    </source>
</evidence>
<gene>
    <name evidence="2" type="ORF">SAMN05443429_105100</name>
</gene>
<dbReference type="AlphaFoldDB" id="A0A1M6EGJ1"/>